<evidence type="ECO:0000256" key="8">
    <source>
        <dbReference type="ARBA" id="ARBA00023125"/>
    </source>
</evidence>
<dbReference type="Proteomes" id="UP000244248">
    <property type="component" value="Unassembled WGS sequence"/>
</dbReference>
<dbReference type="GO" id="GO:0005829">
    <property type="term" value="C:cytosol"/>
    <property type="evidence" value="ECO:0007669"/>
    <property type="project" value="TreeGrafter"/>
</dbReference>
<organism evidence="19 20">
    <name type="scientific">Stenotrophobium rhamnosiphilum</name>
    <dbReference type="NCBI Taxonomy" id="2029166"/>
    <lineage>
        <taxon>Bacteria</taxon>
        <taxon>Pseudomonadati</taxon>
        <taxon>Pseudomonadota</taxon>
        <taxon>Gammaproteobacteria</taxon>
        <taxon>Nevskiales</taxon>
        <taxon>Nevskiaceae</taxon>
        <taxon>Stenotrophobium</taxon>
    </lineage>
</organism>
<evidence type="ECO:0000256" key="10">
    <source>
        <dbReference type="ARBA" id="ARBA00023235"/>
    </source>
</evidence>
<keyword evidence="2 15" id="KW-0547">Nucleotide-binding</keyword>
<gene>
    <name evidence="19" type="ORF">CJD38_07145</name>
</gene>
<comment type="catalytic activity">
    <reaction evidence="14">
        <text>ATP + H2O = ADP + phosphate + H(+)</text>
        <dbReference type="Rhea" id="RHEA:13065"/>
        <dbReference type="ChEBI" id="CHEBI:15377"/>
        <dbReference type="ChEBI" id="CHEBI:15378"/>
        <dbReference type="ChEBI" id="CHEBI:30616"/>
        <dbReference type="ChEBI" id="CHEBI:43474"/>
        <dbReference type="ChEBI" id="CHEBI:456216"/>
        <dbReference type="EC" id="5.6.2.4"/>
    </reaction>
</comment>
<feature type="binding site" evidence="15">
    <location>
        <begin position="15"/>
        <end position="22"/>
    </location>
    <ligand>
        <name>ATP</name>
        <dbReference type="ChEBI" id="CHEBI:30616"/>
    </ligand>
</feature>
<keyword evidence="9" id="KW-0234">DNA repair</keyword>
<dbReference type="InterPro" id="IPR000212">
    <property type="entry name" value="DNA_helicase_UvrD/REP"/>
</dbReference>
<evidence type="ECO:0000256" key="15">
    <source>
        <dbReference type="PROSITE-ProRule" id="PRU00560"/>
    </source>
</evidence>
<evidence type="ECO:0000256" key="12">
    <source>
        <dbReference type="ARBA" id="ARBA00034808"/>
    </source>
</evidence>
<evidence type="ECO:0000256" key="5">
    <source>
        <dbReference type="ARBA" id="ARBA00022806"/>
    </source>
</evidence>
<dbReference type="PROSITE" id="PS51198">
    <property type="entry name" value="UVRD_HELICASE_ATP_BIND"/>
    <property type="match status" value="1"/>
</dbReference>
<dbReference type="PANTHER" id="PTHR11070:SF2">
    <property type="entry name" value="ATP-DEPENDENT DNA HELICASE SRS2"/>
    <property type="match status" value="1"/>
</dbReference>
<dbReference type="PROSITE" id="PS51217">
    <property type="entry name" value="UVRD_HELICASE_CTER"/>
    <property type="match status" value="1"/>
</dbReference>
<keyword evidence="8" id="KW-0238">DNA-binding</keyword>
<feature type="domain" description="UvrD-like helicase ATP-binding" evidence="17">
    <location>
        <begin position="1"/>
        <end position="467"/>
    </location>
</feature>
<keyword evidence="3" id="KW-0227">DNA damage</keyword>
<feature type="domain" description="UvrD-like helicase C-terminal" evidence="18">
    <location>
        <begin position="500"/>
        <end position="775"/>
    </location>
</feature>
<dbReference type="Pfam" id="PF12705">
    <property type="entry name" value="PDDEXK_1"/>
    <property type="match status" value="1"/>
</dbReference>
<evidence type="ECO:0000256" key="6">
    <source>
        <dbReference type="ARBA" id="ARBA00022839"/>
    </source>
</evidence>
<dbReference type="EC" id="5.6.2.4" evidence="12"/>
<keyword evidence="7 15" id="KW-0067">ATP-binding</keyword>
<evidence type="ECO:0000256" key="1">
    <source>
        <dbReference type="ARBA" id="ARBA00022722"/>
    </source>
</evidence>
<dbReference type="InterPro" id="IPR014017">
    <property type="entry name" value="DNA_helicase_UvrD-like_C"/>
</dbReference>
<sequence length="1094" mass="121459">MNQALNPARSVSVSASAGSGKTWLLTARITRLLLEGHAPDGILALTFTRKAAAEMRHRVEERLRQLALADDAALDASLAELDLQANDAIRQRARGLYEQLLFHPWPLRATTLHAFCQDLVARFPQEVGIAPGFEVSENEQALLEAAWSGLQKKLLAAPQSAPGLALKKLIDEGETEWSLRNIIVEFLKRRAEWWSYTDGQDDALGFAINHLRDQLDIVSDDPHSALQVPSFEQSLGDFSRGLGAVGKIGQYVRADGLLPALEQSGDLRYQTLIAGLFTQKLTPYGFKPSQVALKTLGSSADRFIQAHGEVVAVVQRVIDQLARLYTLRRTESALILGTAALSELKDEFRARNRIGFTDLEWYASKLLRDPDAGNWVQFKLDQRIDHLLLDEFQDTSPTQWQLLLPLLEEMAAGNSERARSLFIVGDIKQSIYGFRRANPDLLPQAAAWMQEHLDAHQETLSLSRRSSPAIINWVNALFTPPDLIPNFPVHGTARSGWGRVELAPLVAPDIKDGDEPEPFRNPLTTPRPDPENTRALREGHLIAARIRKLVDARWEIEGRALSYGDVLILTRKRTHLRALEQALTEADIPFIGAARGTLLKTAEAGDLAALLRFLLSPVRDLELAHVLRSPMFSASNDDLIELVSTARKNEQNWRAALQQTTTSVALQRAQTLLEQWLALSRQLPVHDLLDRIYNEGDVAARYEAALPAAQGVRVRGNLNALLQMALETDSGRYPSLSRFLQELAQLERSSEAPDETPPHAANNQVRILTVHGAKGLEAPAVFMAQTGNGNSSNKDAGWVVEWPSNEPRPTCFVLAANKDNRDAFSQSLIDARKQREALEDMNLLYVAATRARQFLHLSGFAPSKADKERSWHEHATNAFMQMGVDVGDDDSYVFADGVPTIVNGEASKADEVLDDPRLRQPIKLSISKTHRPSANGEEHDSAAILRGHAVHYLLQQLSESDADTKTALRGRLEAAIGSSVRDADFATWLAEAQAVIAAPALQAFFDISKIQRAWNEVPISHGELHGVIDRLVDDGETLWVLDYKTSRGGEDEALLTRYRDQLLAYREGVMRLWPGRPVRIGLLLTHATRWLELS</sequence>
<keyword evidence="6" id="KW-0269">Exonuclease</keyword>
<dbReference type="InterPro" id="IPR027417">
    <property type="entry name" value="P-loop_NTPase"/>
</dbReference>
<dbReference type="RefSeq" id="WP_107939613.1">
    <property type="nucleotide sequence ID" value="NZ_QANS01000002.1"/>
</dbReference>
<dbReference type="SUPFAM" id="SSF52540">
    <property type="entry name" value="P-loop containing nucleoside triphosphate hydrolases"/>
    <property type="match status" value="1"/>
</dbReference>
<feature type="region of interest" description="Disordered" evidence="16">
    <location>
        <begin position="511"/>
        <end position="533"/>
    </location>
</feature>
<dbReference type="Pfam" id="PF13361">
    <property type="entry name" value="UvrD_C"/>
    <property type="match status" value="1"/>
</dbReference>
<dbReference type="AlphaFoldDB" id="A0A2T5MIK2"/>
<dbReference type="GO" id="GO:0033202">
    <property type="term" value="C:DNA helicase complex"/>
    <property type="evidence" value="ECO:0007669"/>
    <property type="project" value="TreeGrafter"/>
</dbReference>
<evidence type="ECO:0000259" key="18">
    <source>
        <dbReference type="PROSITE" id="PS51217"/>
    </source>
</evidence>
<keyword evidence="4 15" id="KW-0378">Hydrolase</keyword>
<dbReference type="GO" id="GO:0004527">
    <property type="term" value="F:exonuclease activity"/>
    <property type="evidence" value="ECO:0007669"/>
    <property type="project" value="UniProtKB-KW"/>
</dbReference>
<comment type="caution">
    <text evidence="19">The sequence shown here is derived from an EMBL/GenBank/DDBJ whole genome shotgun (WGS) entry which is preliminary data.</text>
</comment>
<name>A0A2T5MIK2_9GAMM</name>
<protein>
    <recommendedName>
        <fullName evidence="12">DNA 3'-5' helicase</fullName>
        <ecNumber evidence="12">5.6.2.4</ecNumber>
    </recommendedName>
    <alternativeName>
        <fullName evidence="13">DNA 3'-5' helicase II</fullName>
    </alternativeName>
</protein>
<keyword evidence="1" id="KW-0540">Nuclease</keyword>
<evidence type="ECO:0000259" key="17">
    <source>
        <dbReference type="PROSITE" id="PS51198"/>
    </source>
</evidence>
<evidence type="ECO:0000256" key="13">
    <source>
        <dbReference type="ARBA" id="ARBA00034923"/>
    </source>
</evidence>
<evidence type="ECO:0000256" key="9">
    <source>
        <dbReference type="ARBA" id="ARBA00023204"/>
    </source>
</evidence>
<evidence type="ECO:0000256" key="14">
    <source>
        <dbReference type="ARBA" id="ARBA00048988"/>
    </source>
</evidence>
<evidence type="ECO:0000256" key="7">
    <source>
        <dbReference type="ARBA" id="ARBA00022840"/>
    </source>
</evidence>
<dbReference type="GO" id="GO:0003677">
    <property type="term" value="F:DNA binding"/>
    <property type="evidence" value="ECO:0007669"/>
    <property type="project" value="UniProtKB-KW"/>
</dbReference>
<keyword evidence="5 15" id="KW-0347">Helicase</keyword>
<reference evidence="19 20" key="1">
    <citation type="submission" date="2018-04" db="EMBL/GenBank/DDBJ databases">
        <title>Novel species isolated from glacier.</title>
        <authorList>
            <person name="Liu Q."/>
            <person name="Xin Y.-H."/>
        </authorList>
    </citation>
    <scope>NUCLEOTIDE SEQUENCE [LARGE SCALE GENOMIC DNA]</scope>
    <source>
        <strain evidence="19 20">GT1R17</strain>
    </source>
</reference>
<evidence type="ECO:0000256" key="4">
    <source>
        <dbReference type="ARBA" id="ARBA00022801"/>
    </source>
</evidence>
<comment type="catalytic activity">
    <reaction evidence="11">
        <text>Couples ATP hydrolysis with the unwinding of duplex DNA by translocating in the 3'-5' direction.</text>
        <dbReference type="EC" id="5.6.2.4"/>
    </reaction>
</comment>
<dbReference type="GO" id="GO:0005524">
    <property type="term" value="F:ATP binding"/>
    <property type="evidence" value="ECO:0007669"/>
    <property type="project" value="UniProtKB-UniRule"/>
</dbReference>
<dbReference type="Gene3D" id="3.40.50.300">
    <property type="entry name" value="P-loop containing nucleotide triphosphate hydrolases"/>
    <property type="match status" value="4"/>
</dbReference>
<dbReference type="InterPro" id="IPR038726">
    <property type="entry name" value="PDDEXK_AddAB-type"/>
</dbReference>
<evidence type="ECO:0000256" key="3">
    <source>
        <dbReference type="ARBA" id="ARBA00022763"/>
    </source>
</evidence>
<dbReference type="EMBL" id="QANS01000002">
    <property type="protein sequence ID" value="PTU32417.1"/>
    <property type="molecule type" value="Genomic_DNA"/>
</dbReference>
<keyword evidence="10" id="KW-0413">Isomerase</keyword>
<proteinExistence type="predicted"/>
<dbReference type="Pfam" id="PF00580">
    <property type="entry name" value="UvrD-helicase"/>
    <property type="match status" value="1"/>
</dbReference>
<evidence type="ECO:0000313" key="20">
    <source>
        <dbReference type="Proteomes" id="UP000244248"/>
    </source>
</evidence>
<evidence type="ECO:0000256" key="16">
    <source>
        <dbReference type="SAM" id="MobiDB-lite"/>
    </source>
</evidence>
<dbReference type="SUPFAM" id="SSF52980">
    <property type="entry name" value="Restriction endonuclease-like"/>
    <property type="match status" value="1"/>
</dbReference>
<dbReference type="GO" id="GO:0000725">
    <property type="term" value="P:recombinational repair"/>
    <property type="evidence" value="ECO:0007669"/>
    <property type="project" value="TreeGrafter"/>
</dbReference>
<evidence type="ECO:0000256" key="2">
    <source>
        <dbReference type="ARBA" id="ARBA00022741"/>
    </source>
</evidence>
<dbReference type="Gene3D" id="3.90.320.10">
    <property type="match status" value="1"/>
</dbReference>
<evidence type="ECO:0000256" key="11">
    <source>
        <dbReference type="ARBA" id="ARBA00034617"/>
    </source>
</evidence>
<dbReference type="GO" id="GO:0043138">
    <property type="term" value="F:3'-5' DNA helicase activity"/>
    <property type="evidence" value="ECO:0007669"/>
    <property type="project" value="UniProtKB-EC"/>
</dbReference>
<dbReference type="InterPro" id="IPR014016">
    <property type="entry name" value="UvrD-like_ATP-bd"/>
</dbReference>
<keyword evidence="20" id="KW-1185">Reference proteome</keyword>
<accession>A0A2T5MIK2</accession>
<dbReference type="OrthoDB" id="9810135at2"/>
<dbReference type="InterPro" id="IPR011604">
    <property type="entry name" value="PDDEXK-like_dom_sf"/>
</dbReference>
<dbReference type="PANTHER" id="PTHR11070">
    <property type="entry name" value="UVRD / RECB / PCRA DNA HELICASE FAMILY MEMBER"/>
    <property type="match status" value="1"/>
</dbReference>
<dbReference type="InterPro" id="IPR011335">
    <property type="entry name" value="Restrct_endonuc-II-like"/>
</dbReference>
<dbReference type="Gene3D" id="1.10.486.10">
    <property type="entry name" value="PCRA, domain 4"/>
    <property type="match status" value="1"/>
</dbReference>
<evidence type="ECO:0000313" key="19">
    <source>
        <dbReference type="EMBL" id="PTU32417.1"/>
    </source>
</evidence>